<keyword evidence="2" id="KW-1185">Reference proteome</keyword>
<proteinExistence type="predicted"/>
<evidence type="ECO:0000313" key="2">
    <source>
        <dbReference type="Proteomes" id="UP000593725"/>
    </source>
</evidence>
<evidence type="ECO:0000313" key="1">
    <source>
        <dbReference type="EMBL" id="QOR59961.1"/>
    </source>
</evidence>
<sequence length="145" mass="16334">MIRRYDIGFYPMSLWVSTIGSFDKCKARFKMYSTIKNMDEDRDGIPLNPENKGGVTYLVIEKKTGSKGVLILISEPNVDKVTDFDFDVSAHESVHAADAVFDVISAYSTGYDEGNEPYAYLVGYIAGRIGSYLIEYTKSKRENNE</sequence>
<protein>
    <submittedName>
        <fullName evidence="1">Uncharacterized protein</fullName>
    </submittedName>
</protein>
<dbReference type="EMBL" id="MT774404">
    <property type="protein sequence ID" value="QOR59961.1"/>
    <property type="molecule type" value="Genomic_DNA"/>
</dbReference>
<accession>A0A7M1S186</accession>
<name>A0A7M1S186_9CAUD</name>
<dbReference type="RefSeq" id="YP_010112934.1">
    <property type="nucleotide sequence ID" value="NC_055897.1"/>
</dbReference>
<dbReference type="GeneID" id="65131426"/>
<dbReference type="Proteomes" id="UP000593725">
    <property type="component" value="Segment"/>
</dbReference>
<reference evidence="1 2" key="1">
    <citation type="submission" date="2020-07" db="EMBL/GenBank/DDBJ databases">
        <title>Taxonomic proposal: Crassvirales, a new order of highly abundant and diverse bacterial viruses.</title>
        <authorList>
            <person name="Shkoporov A.N."/>
            <person name="Stockdale S.R."/>
            <person name="Guerin E."/>
            <person name="Ross R.P."/>
            <person name="Hill C."/>
        </authorList>
    </citation>
    <scope>NUCLEOTIDE SEQUENCE [LARGE SCALE GENOMIC DNA]</scope>
</reference>
<dbReference type="KEGG" id="vg:65131426"/>
<organism evidence="1 2">
    <name type="scientific">uncultured phage cr114_1</name>
    <dbReference type="NCBI Taxonomy" id="2772088"/>
    <lineage>
        <taxon>Viruses</taxon>
        <taxon>Duplodnaviria</taxon>
        <taxon>Heunggongvirae</taxon>
        <taxon>Uroviricota</taxon>
        <taxon>Caudoviricetes</taxon>
        <taxon>Crassvirales</taxon>
        <taxon>Suoliviridae</taxon>
        <taxon>Uncouvirinae</taxon>
        <taxon>Aurodevirus</taxon>
        <taxon>Aurodevirus intestinalis</taxon>
    </lineage>
</organism>